<evidence type="ECO:0000256" key="6">
    <source>
        <dbReference type="ARBA" id="ARBA00022729"/>
    </source>
</evidence>
<accession>A0A147BHT5</accession>
<evidence type="ECO:0000313" key="11">
    <source>
        <dbReference type="EMBL" id="JAR89855.1"/>
    </source>
</evidence>
<dbReference type="GO" id="GO:0005576">
    <property type="term" value="C:extracellular region"/>
    <property type="evidence" value="ECO:0007669"/>
    <property type="project" value="UniProtKB-SubCell"/>
</dbReference>
<sequence>MSGGQVTSPMSTTLVLVLLAAVAAVVGFPQGGPAESCDSMLPRHVYTQPKPAHESPYTFVASASRYSFQNVDGIQVELGGAAFKGFFIAAMDPVTQKRIGTFLKVKGTHPVSCSAVTHNDAHPKSHVSLLWLPPQNVPEGDVVFMATVVQSYSRYYTGLVAAVPSTPQLQYIKKK</sequence>
<dbReference type="AlphaFoldDB" id="A0A147BHT5"/>
<keyword evidence="8" id="KW-0044">Antibiotic</keyword>
<dbReference type="Pfam" id="PF02014">
    <property type="entry name" value="Reeler"/>
    <property type="match status" value="1"/>
</dbReference>
<dbReference type="InterPro" id="IPR051237">
    <property type="entry name" value="Ferric-chelate_Red/DefProt"/>
</dbReference>
<dbReference type="PROSITE" id="PS51019">
    <property type="entry name" value="REELIN"/>
    <property type="match status" value="1"/>
</dbReference>
<dbReference type="InterPro" id="IPR042307">
    <property type="entry name" value="Reeler_sf"/>
</dbReference>
<keyword evidence="3" id="KW-0964">Secreted</keyword>
<keyword evidence="5" id="KW-0399">Innate immunity</keyword>
<organism evidence="11">
    <name type="scientific">Ixodes ricinus</name>
    <name type="common">Common tick</name>
    <name type="synonym">Acarus ricinus</name>
    <dbReference type="NCBI Taxonomy" id="34613"/>
    <lineage>
        <taxon>Eukaryota</taxon>
        <taxon>Metazoa</taxon>
        <taxon>Ecdysozoa</taxon>
        <taxon>Arthropoda</taxon>
        <taxon>Chelicerata</taxon>
        <taxon>Arachnida</taxon>
        <taxon>Acari</taxon>
        <taxon>Parasitiformes</taxon>
        <taxon>Ixodida</taxon>
        <taxon>Ixodoidea</taxon>
        <taxon>Ixodidae</taxon>
        <taxon>Ixodinae</taxon>
        <taxon>Ixodes</taxon>
    </lineage>
</organism>
<evidence type="ECO:0000256" key="9">
    <source>
        <dbReference type="SAM" id="SignalP"/>
    </source>
</evidence>
<comment type="similarity">
    <text evidence="2">Belongs to the insect defense protein family.</text>
</comment>
<keyword evidence="4" id="KW-0929">Antimicrobial</keyword>
<feature type="signal peptide" evidence="9">
    <location>
        <begin position="1"/>
        <end position="27"/>
    </location>
</feature>
<dbReference type="GO" id="GO:0016020">
    <property type="term" value="C:membrane"/>
    <property type="evidence" value="ECO:0007669"/>
    <property type="project" value="TreeGrafter"/>
</dbReference>
<dbReference type="GO" id="GO:0042742">
    <property type="term" value="P:defense response to bacterium"/>
    <property type="evidence" value="ECO:0007669"/>
    <property type="project" value="UniProtKB-KW"/>
</dbReference>
<feature type="chain" id="PRO_5007542365" evidence="9">
    <location>
        <begin position="28"/>
        <end position="175"/>
    </location>
</feature>
<keyword evidence="6 9" id="KW-0732">Signal</keyword>
<dbReference type="PANTHER" id="PTHR45828">
    <property type="entry name" value="CYTOCHROME B561/FERRIC REDUCTASE TRANSMEMBRANE"/>
    <property type="match status" value="1"/>
</dbReference>
<evidence type="ECO:0000256" key="1">
    <source>
        <dbReference type="ARBA" id="ARBA00004613"/>
    </source>
</evidence>
<protein>
    <submittedName>
        <fullName evidence="11">Putative reeler</fullName>
    </submittedName>
</protein>
<feature type="domain" description="Reelin" evidence="10">
    <location>
        <begin position="22"/>
        <end position="175"/>
    </location>
</feature>
<keyword evidence="7" id="KW-0391">Immunity</keyword>
<dbReference type="Gene3D" id="2.60.40.4060">
    <property type="entry name" value="Reeler domain"/>
    <property type="match status" value="1"/>
</dbReference>
<proteinExistence type="inferred from homology"/>
<dbReference type="EMBL" id="GEGO01005549">
    <property type="protein sequence ID" value="JAR89855.1"/>
    <property type="molecule type" value="Transcribed_RNA"/>
</dbReference>
<evidence type="ECO:0000256" key="2">
    <source>
        <dbReference type="ARBA" id="ARBA00008501"/>
    </source>
</evidence>
<name>A0A147BHT5_IXORI</name>
<dbReference type="GO" id="GO:0045087">
    <property type="term" value="P:innate immune response"/>
    <property type="evidence" value="ECO:0007669"/>
    <property type="project" value="UniProtKB-KW"/>
</dbReference>
<evidence type="ECO:0000256" key="8">
    <source>
        <dbReference type="ARBA" id="ARBA00023022"/>
    </source>
</evidence>
<evidence type="ECO:0000256" key="4">
    <source>
        <dbReference type="ARBA" id="ARBA00022529"/>
    </source>
</evidence>
<evidence type="ECO:0000256" key="7">
    <source>
        <dbReference type="ARBA" id="ARBA00022859"/>
    </source>
</evidence>
<evidence type="ECO:0000259" key="10">
    <source>
        <dbReference type="PROSITE" id="PS51019"/>
    </source>
</evidence>
<reference evidence="11" key="1">
    <citation type="journal article" date="2018" name="PLoS Negl. Trop. Dis.">
        <title>Sialome diversity of ticks revealed by RNAseq of single tick salivary glands.</title>
        <authorList>
            <person name="Perner J."/>
            <person name="Kropackova S."/>
            <person name="Kopacek P."/>
            <person name="Ribeiro J.M."/>
        </authorList>
    </citation>
    <scope>NUCLEOTIDE SEQUENCE</scope>
    <source>
        <strain evidence="11">Siblings of single egg batch collected in Ceske Budejovice</strain>
        <tissue evidence="11">Salivary glands</tissue>
    </source>
</reference>
<evidence type="ECO:0000256" key="5">
    <source>
        <dbReference type="ARBA" id="ARBA00022588"/>
    </source>
</evidence>
<dbReference type="InterPro" id="IPR002861">
    <property type="entry name" value="Reeler_dom"/>
</dbReference>
<dbReference type="CDD" id="cd08544">
    <property type="entry name" value="Reeler"/>
    <property type="match status" value="1"/>
</dbReference>
<evidence type="ECO:0000256" key="3">
    <source>
        <dbReference type="ARBA" id="ARBA00022525"/>
    </source>
</evidence>
<comment type="subcellular location">
    <subcellularLocation>
        <location evidence="1">Secreted</location>
    </subcellularLocation>
</comment>
<dbReference type="PANTHER" id="PTHR45828:SF9">
    <property type="entry name" value="CELL WALL INTEGRITY AND STRESS RESPONSE COMPONENT 4-LIKE-RELATED"/>
    <property type="match status" value="1"/>
</dbReference>